<dbReference type="EMBL" id="BATA01000035">
    <property type="protein sequence ID" value="GAD52793.1"/>
    <property type="molecule type" value="Genomic_DNA"/>
</dbReference>
<organism evidence="2 3">
    <name type="scientific">Halarchaeum acidiphilum MH1-52-1</name>
    <dbReference type="NCBI Taxonomy" id="1261545"/>
    <lineage>
        <taxon>Archaea</taxon>
        <taxon>Methanobacteriati</taxon>
        <taxon>Methanobacteriota</taxon>
        <taxon>Stenosarchaea group</taxon>
        <taxon>Halobacteria</taxon>
        <taxon>Halobacteriales</taxon>
        <taxon>Halobacteriaceae</taxon>
    </lineage>
</organism>
<evidence type="ECO:0000313" key="3">
    <source>
        <dbReference type="Proteomes" id="UP000016986"/>
    </source>
</evidence>
<proteinExistence type="predicted"/>
<reference evidence="2 3" key="1">
    <citation type="submission" date="2013-09" db="EMBL/GenBank/DDBJ databases">
        <title>Whole genome sequencing of Halarchaeum acidiphilum strain MH1-52-1.</title>
        <authorList>
            <person name="Shimane Y."/>
            <person name="Minegishi H."/>
            <person name="Nishi S."/>
            <person name="Echigo A."/>
            <person name="Shuto A."/>
            <person name="Konishi M."/>
            <person name="Ito T."/>
            <person name="Ohkuma M."/>
            <person name="Ohta Y."/>
            <person name="Nagano Y."/>
            <person name="Tsubouchi T."/>
            <person name="Mori K."/>
            <person name="Usui K."/>
            <person name="Kamekura M."/>
            <person name="Usami R."/>
            <person name="Takaki Y."/>
            <person name="Hatada Y."/>
        </authorList>
    </citation>
    <scope>NUCLEOTIDE SEQUENCE [LARGE SCALE GENOMIC DNA]</scope>
    <source>
        <strain evidence="2 3">JCM 16109</strain>
    </source>
</reference>
<keyword evidence="3" id="KW-1185">Reference proteome</keyword>
<dbReference type="AlphaFoldDB" id="U3ADD9"/>
<accession>U3ADD9</accession>
<sequence>MFERHDRVYVGDVVVHHDGRRGDVPESIREDVGRKDRSDGLVDAEP</sequence>
<gene>
    <name evidence="2" type="ORF">MBEHAL_1553</name>
</gene>
<name>U3ADD9_9EURY</name>
<evidence type="ECO:0000256" key="1">
    <source>
        <dbReference type="SAM" id="MobiDB-lite"/>
    </source>
</evidence>
<dbReference type="Proteomes" id="UP000016986">
    <property type="component" value="Unassembled WGS sequence"/>
</dbReference>
<protein>
    <submittedName>
        <fullName evidence="2">Uncharacterized protein</fullName>
    </submittedName>
</protein>
<feature type="compositionally biased region" description="Basic and acidic residues" evidence="1">
    <location>
        <begin position="18"/>
        <end position="40"/>
    </location>
</feature>
<evidence type="ECO:0000313" key="2">
    <source>
        <dbReference type="EMBL" id="GAD52793.1"/>
    </source>
</evidence>
<feature type="region of interest" description="Disordered" evidence="1">
    <location>
        <begin position="18"/>
        <end position="46"/>
    </location>
</feature>
<comment type="caution">
    <text evidence="2">The sequence shown here is derived from an EMBL/GenBank/DDBJ whole genome shotgun (WGS) entry which is preliminary data.</text>
</comment>